<organism evidence="5 6">
    <name type="scientific">Carpinus fangiana</name>
    <dbReference type="NCBI Taxonomy" id="176857"/>
    <lineage>
        <taxon>Eukaryota</taxon>
        <taxon>Viridiplantae</taxon>
        <taxon>Streptophyta</taxon>
        <taxon>Embryophyta</taxon>
        <taxon>Tracheophyta</taxon>
        <taxon>Spermatophyta</taxon>
        <taxon>Magnoliopsida</taxon>
        <taxon>eudicotyledons</taxon>
        <taxon>Gunneridae</taxon>
        <taxon>Pentapetalae</taxon>
        <taxon>rosids</taxon>
        <taxon>fabids</taxon>
        <taxon>Fagales</taxon>
        <taxon>Betulaceae</taxon>
        <taxon>Carpinus</taxon>
    </lineage>
</organism>
<gene>
    <name evidence="5" type="ORF">FH972_015041</name>
</gene>
<dbReference type="AlphaFoldDB" id="A0A5N6RBF5"/>
<dbReference type="Gene3D" id="3.40.50.150">
    <property type="entry name" value="Vaccinia Virus protein VP39"/>
    <property type="match status" value="1"/>
</dbReference>
<keyword evidence="2" id="KW-0808">Transferase</keyword>
<evidence type="ECO:0000256" key="3">
    <source>
        <dbReference type="ARBA" id="ARBA00022723"/>
    </source>
</evidence>
<dbReference type="Gene3D" id="1.10.1200.270">
    <property type="entry name" value="Methyltransferase, alpha-helical capping domain"/>
    <property type="match status" value="1"/>
</dbReference>
<evidence type="ECO:0000256" key="2">
    <source>
        <dbReference type="ARBA" id="ARBA00022679"/>
    </source>
</evidence>
<keyword evidence="3" id="KW-0479">Metal-binding</keyword>
<dbReference type="GO" id="GO:0032259">
    <property type="term" value="P:methylation"/>
    <property type="evidence" value="ECO:0007669"/>
    <property type="project" value="UniProtKB-KW"/>
</dbReference>
<dbReference type="OrthoDB" id="1523883at2759"/>
<proteinExistence type="predicted"/>
<evidence type="ECO:0000256" key="1">
    <source>
        <dbReference type="ARBA" id="ARBA00022603"/>
    </source>
</evidence>
<keyword evidence="6" id="KW-1185">Reference proteome</keyword>
<dbReference type="InterPro" id="IPR005299">
    <property type="entry name" value="MeTrfase_7"/>
</dbReference>
<dbReference type="SUPFAM" id="SSF53335">
    <property type="entry name" value="S-adenosyl-L-methionine-dependent methyltransferases"/>
    <property type="match status" value="1"/>
</dbReference>
<evidence type="ECO:0000313" key="6">
    <source>
        <dbReference type="Proteomes" id="UP000327013"/>
    </source>
</evidence>
<evidence type="ECO:0008006" key="7">
    <source>
        <dbReference type="Google" id="ProtNLM"/>
    </source>
</evidence>
<evidence type="ECO:0000256" key="4">
    <source>
        <dbReference type="ARBA" id="ARBA00022842"/>
    </source>
</evidence>
<dbReference type="GO" id="GO:0008168">
    <property type="term" value="F:methyltransferase activity"/>
    <property type="evidence" value="ECO:0007669"/>
    <property type="project" value="UniProtKB-KW"/>
</dbReference>
<reference evidence="5 6" key="1">
    <citation type="submission" date="2019-06" db="EMBL/GenBank/DDBJ databases">
        <title>A chromosomal-level reference genome of Carpinus fangiana (Coryloideae, Betulaceae).</title>
        <authorList>
            <person name="Yang X."/>
            <person name="Wang Z."/>
            <person name="Zhang L."/>
            <person name="Hao G."/>
            <person name="Liu J."/>
            <person name="Yang Y."/>
        </authorList>
    </citation>
    <scope>NUCLEOTIDE SEQUENCE [LARGE SCALE GENOMIC DNA]</scope>
    <source>
        <strain evidence="5">Cfa_2016G</strain>
        <tissue evidence="5">Leaf</tissue>
    </source>
</reference>
<dbReference type="PANTHER" id="PTHR31009">
    <property type="entry name" value="S-ADENOSYL-L-METHIONINE:CARBOXYL METHYLTRANSFERASE FAMILY PROTEIN"/>
    <property type="match status" value="1"/>
</dbReference>
<name>A0A5N6RBF5_9ROSI</name>
<dbReference type="GO" id="GO:0046872">
    <property type="term" value="F:metal ion binding"/>
    <property type="evidence" value="ECO:0007669"/>
    <property type="project" value="UniProtKB-KW"/>
</dbReference>
<accession>A0A5N6RBF5</accession>
<protein>
    <recommendedName>
        <fullName evidence="7">S-adenosylmethionine-dependent methyltransferase</fullName>
    </recommendedName>
</protein>
<dbReference type="EMBL" id="CM017326">
    <property type="protein sequence ID" value="KAE8076385.1"/>
    <property type="molecule type" value="Genomic_DNA"/>
</dbReference>
<sequence length="360" mass="39640">MIKNSGTVSESHPMNGGDGVYSYTKNSSLQRAATNVAKTKMDDAIAEKLDVSSECTFRIADLGCSVGPNTLIAVQNIIDAVQHKYQLSQAPASHTPEFQVFFNDHVSDDFNTLFASLPPKRPYFAAAVPGSFHGRLFPESSLHFVHSSYALQWLSKVPEELLNKNSASWNKGRVHYTSAPDEVAHAYGAQFAEDMAVFLDARAKELVTGGLMVIIMPAIPNGIPHSRTPAGLMFDLLGFSLMDMAKEGLISEAQVDSFNLPVYAASVKEITELVERNGCFSIERMEITTPRQSSIDGPASRQACTMHLRAGMEGIITKHFGAEIIDQLFHRFHKKTEEFSDMMESSSKEGTQIFIVLKRV</sequence>
<dbReference type="InterPro" id="IPR029063">
    <property type="entry name" value="SAM-dependent_MTases_sf"/>
</dbReference>
<dbReference type="Pfam" id="PF03492">
    <property type="entry name" value="Methyltransf_7"/>
    <property type="match status" value="1"/>
</dbReference>
<keyword evidence="4" id="KW-0460">Magnesium</keyword>
<dbReference type="InterPro" id="IPR042086">
    <property type="entry name" value="MeTrfase_capping"/>
</dbReference>
<evidence type="ECO:0000313" key="5">
    <source>
        <dbReference type="EMBL" id="KAE8076385.1"/>
    </source>
</evidence>
<keyword evidence="1" id="KW-0489">Methyltransferase</keyword>
<dbReference type="Proteomes" id="UP000327013">
    <property type="component" value="Chromosome 6"/>
</dbReference>